<dbReference type="EMBL" id="BPLQ01006511">
    <property type="protein sequence ID" value="GIY23065.1"/>
    <property type="molecule type" value="Genomic_DNA"/>
</dbReference>
<organism evidence="1 2">
    <name type="scientific">Caerostris darwini</name>
    <dbReference type="NCBI Taxonomy" id="1538125"/>
    <lineage>
        <taxon>Eukaryota</taxon>
        <taxon>Metazoa</taxon>
        <taxon>Ecdysozoa</taxon>
        <taxon>Arthropoda</taxon>
        <taxon>Chelicerata</taxon>
        <taxon>Arachnida</taxon>
        <taxon>Araneae</taxon>
        <taxon>Araneomorphae</taxon>
        <taxon>Entelegynae</taxon>
        <taxon>Araneoidea</taxon>
        <taxon>Araneidae</taxon>
        <taxon>Caerostris</taxon>
    </lineage>
</organism>
<proteinExistence type="predicted"/>
<gene>
    <name evidence="1" type="ORF">CDAR_299651</name>
</gene>
<evidence type="ECO:0000313" key="1">
    <source>
        <dbReference type="EMBL" id="GIY23065.1"/>
    </source>
</evidence>
<keyword evidence="2" id="KW-1185">Reference proteome</keyword>
<reference evidence="1 2" key="1">
    <citation type="submission" date="2021-06" db="EMBL/GenBank/DDBJ databases">
        <title>Caerostris darwini draft genome.</title>
        <authorList>
            <person name="Kono N."/>
            <person name="Arakawa K."/>
        </authorList>
    </citation>
    <scope>NUCLEOTIDE SEQUENCE [LARGE SCALE GENOMIC DNA]</scope>
</reference>
<sequence length="94" mass="11043">MLKVLMKHNSFIKLKKKEHRTKCNLNASKNGVIKLLFCFLKDRNDPRKLLVDVRPSIADFCSTKWQQMLRLGQLVTSLRQGKKKQRNNSSRDET</sequence>
<protein>
    <submittedName>
        <fullName evidence="1">Uncharacterized protein</fullName>
    </submittedName>
</protein>
<evidence type="ECO:0000313" key="2">
    <source>
        <dbReference type="Proteomes" id="UP001054837"/>
    </source>
</evidence>
<accession>A0AAV4RNQ8</accession>
<dbReference type="AlphaFoldDB" id="A0AAV4RNQ8"/>
<dbReference type="Proteomes" id="UP001054837">
    <property type="component" value="Unassembled WGS sequence"/>
</dbReference>
<comment type="caution">
    <text evidence="1">The sequence shown here is derived from an EMBL/GenBank/DDBJ whole genome shotgun (WGS) entry which is preliminary data.</text>
</comment>
<name>A0AAV4RNQ8_9ARAC</name>